<gene>
    <name evidence="2" type="ORF">EXE58_02800</name>
</gene>
<organism evidence="2 3">
    <name type="scientific">Nocardioides seonyuensis</name>
    <dbReference type="NCBI Taxonomy" id="2518371"/>
    <lineage>
        <taxon>Bacteria</taxon>
        <taxon>Bacillati</taxon>
        <taxon>Actinomycetota</taxon>
        <taxon>Actinomycetes</taxon>
        <taxon>Propionibacteriales</taxon>
        <taxon>Nocardioidaceae</taxon>
        <taxon>Nocardioides</taxon>
    </lineage>
</organism>
<dbReference type="RefSeq" id="WP_135266474.1">
    <property type="nucleotide sequence ID" value="NZ_CP038436.1"/>
</dbReference>
<feature type="domain" description="GH16" evidence="1">
    <location>
        <begin position="29"/>
        <end position="266"/>
    </location>
</feature>
<dbReference type="InterPro" id="IPR013320">
    <property type="entry name" value="ConA-like_dom_sf"/>
</dbReference>
<dbReference type="Gene3D" id="2.40.128.340">
    <property type="match status" value="2"/>
</dbReference>
<keyword evidence="2" id="KW-0378">Hydrolase</keyword>
<dbReference type="PROSITE" id="PS51762">
    <property type="entry name" value="GH16_2"/>
    <property type="match status" value="1"/>
</dbReference>
<evidence type="ECO:0000313" key="2">
    <source>
        <dbReference type="EMBL" id="QBX54501.1"/>
    </source>
</evidence>
<evidence type="ECO:0000313" key="3">
    <source>
        <dbReference type="Proteomes" id="UP000294853"/>
    </source>
</evidence>
<dbReference type="EMBL" id="CP038436">
    <property type="protein sequence ID" value="QBX54501.1"/>
    <property type="molecule type" value="Genomic_DNA"/>
</dbReference>
<dbReference type="Gene3D" id="2.60.120.200">
    <property type="match status" value="1"/>
</dbReference>
<dbReference type="GO" id="GO:0005975">
    <property type="term" value="P:carbohydrate metabolic process"/>
    <property type="evidence" value="ECO:0007669"/>
    <property type="project" value="InterPro"/>
</dbReference>
<dbReference type="AlphaFoldDB" id="A0A4P7IFM1"/>
<dbReference type="SUPFAM" id="SSF49899">
    <property type="entry name" value="Concanavalin A-like lectins/glucanases"/>
    <property type="match status" value="1"/>
</dbReference>
<dbReference type="Proteomes" id="UP000294853">
    <property type="component" value="Chromosome"/>
</dbReference>
<name>A0A4P7IFM1_9ACTN</name>
<dbReference type="CDD" id="cd00413">
    <property type="entry name" value="Glyco_hydrolase_16"/>
    <property type="match status" value="1"/>
</dbReference>
<accession>A0A4P7IFM1</accession>
<dbReference type="SUPFAM" id="SSF69318">
    <property type="entry name" value="Integrin alpha N-terminal domain"/>
    <property type="match status" value="1"/>
</dbReference>
<dbReference type="KEGG" id="nsn:EXE58_02800"/>
<protein>
    <submittedName>
        <fullName evidence="2">Glycosyl hydrolase family protein</fullName>
    </submittedName>
</protein>
<dbReference type="Pfam" id="PF00722">
    <property type="entry name" value="Glyco_hydro_16"/>
    <property type="match status" value="1"/>
</dbReference>
<evidence type="ECO:0000259" key="1">
    <source>
        <dbReference type="PROSITE" id="PS51762"/>
    </source>
</evidence>
<dbReference type="InterPro" id="IPR000757">
    <property type="entry name" value="Beta-glucanase-like"/>
</dbReference>
<dbReference type="InterPro" id="IPR028994">
    <property type="entry name" value="Integrin_alpha_N"/>
</dbReference>
<keyword evidence="3" id="KW-1185">Reference proteome</keyword>
<reference evidence="2 3" key="1">
    <citation type="submission" date="2019-03" db="EMBL/GenBank/DDBJ databases">
        <title>Three New Species of Nocardioides, Nocardioides euryhalodurans sp. nov., Nocardioides seonyuensis sp. nov. and Nocardioides eburneoflavus sp. nov. Iolated from Soil.</title>
        <authorList>
            <person name="Roh S.G."/>
            <person name="Lee C."/>
            <person name="Kim M.-K."/>
            <person name="Kim S.B."/>
        </authorList>
    </citation>
    <scope>NUCLEOTIDE SEQUENCE [LARGE SCALE GENOMIC DNA]</scope>
    <source>
        <strain evidence="2 3">MMS17-SY207-3</strain>
    </source>
</reference>
<sequence>MLLMTLIPLRELVTAISVSVLLQLGVSVPASMTVPVPPIPTTPGTAMPYDVFHDDFDTPVTERWRHVSSSTPERVTQRTVGSRSVVALAPEGNLESLQAIPYEVGMTYRVSASIRMPGRPGTHPAFWMRSVDDDRIGEIDVVESWGHHRECGVQLAFYWRYEPARGERVCREDKYPHRMDRWREYAAEFTYMAPGRDPGAHMAAPTRFFVDGRQTWSTDHSPVAAELLRLQHKRNCPPEQQPSCGTTAPAPDMLVDWVRVEAIGRQPTGGPAELLSPRSNPDGTVELQAPDPETGYASLRSQVPLPLPPGEWHYASGDFDGDLVTDLYAVTEAGDGVASVRVLDGSSDFQRFLSHDTIVGGGLDLDAVEVLTGDFDANGRDDLYLVGSDGLASTAARILDATTGFQTELFVGQTAAPLLDPDDWDVTTGDVDGNGRDDLYVVDRDAGGTTALHVLDAVSGFSSFLVRTTTASPPLDPIGWDTVTGDHDGDGRDDLALVQRDDGGVTSLHVLSAASGFSAYSLETRTALTTTLDPAWSRVGS</sequence>
<dbReference type="OrthoDB" id="3756338at2"/>
<proteinExistence type="predicted"/>
<dbReference type="GO" id="GO:0004553">
    <property type="term" value="F:hydrolase activity, hydrolyzing O-glycosyl compounds"/>
    <property type="evidence" value="ECO:0007669"/>
    <property type="project" value="InterPro"/>
</dbReference>